<comment type="catalytic activity">
    <reaction evidence="4 5">
        <text>L-glutaminyl-[peptide chain release factor] + S-adenosyl-L-methionine = N(5)-methyl-L-glutaminyl-[peptide chain release factor] + S-adenosyl-L-homocysteine + H(+)</text>
        <dbReference type="Rhea" id="RHEA:42896"/>
        <dbReference type="Rhea" id="RHEA-COMP:10271"/>
        <dbReference type="Rhea" id="RHEA-COMP:10272"/>
        <dbReference type="ChEBI" id="CHEBI:15378"/>
        <dbReference type="ChEBI" id="CHEBI:30011"/>
        <dbReference type="ChEBI" id="CHEBI:57856"/>
        <dbReference type="ChEBI" id="CHEBI:59789"/>
        <dbReference type="ChEBI" id="CHEBI:61891"/>
        <dbReference type="EC" id="2.1.1.297"/>
    </reaction>
</comment>
<organism evidence="8 9">
    <name type="scientific">Marinobacter flavimaris</name>
    <dbReference type="NCBI Taxonomy" id="262076"/>
    <lineage>
        <taxon>Bacteria</taxon>
        <taxon>Pseudomonadati</taxon>
        <taxon>Pseudomonadota</taxon>
        <taxon>Gammaproteobacteria</taxon>
        <taxon>Pseudomonadales</taxon>
        <taxon>Marinobacteraceae</taxon>
        <taxon>Marinobacter</taxon>
    </lineage>
</organism>
<dbReference type="InterPro" id="IPR004556">
    <property type="entry name" value="HemK-like"/>
</dbReference>
<dbReference type="PANTHER" id="PTHR18895">
    <property type="entry name" value="HEMK METHYLTRANSFERASE"/>
    <property type="match status" value="1"/>
</dbReference>
<reference evidence="8 9" key="1">
    <citation type="submission" date="2018-08" db="EMBL/GenBank/DDBJ databases">
        <title>Genome sequence of Marinobacter flavimaris KCTC 12185.</title>
        <authorList>
            <person name="Chun J."/>
            <person name="Kim B.-Y."/>
            <person name="Choi S.-B."/>
            <person name="Kwak M.-J."/>
        </authorList>
    </citation>
    <scope>NUCLEOTIDE SEQUENCE [LARGE SCALE GENOMIC DNA]</scope>
    <source>
        <strain evidence="8 9">KCTC 12185</strain>
    </source>
</reference>
<dbReference type="InterPro" id="IPR007848">
    <property type="entry name" value="Small_mtfrase_dom"/>
</dbReference>
<dbReference type="Gene3D" id="3.40.50.150">
    <property type="entry name" value="Vaccinia Virus protein VP39"/>
    <property type="match status" value="1"/>
</dbReference>
<name>A0A3D8H5K3_9GAMM</name>
<dbReference type="RefSeq" id="WP_008176340.1">
    <property type="nucleotide sequence ID" value="NZ_CP171359.1"/>
</dbReference>
<dbReference type="PROSITE" id="PS00092">
    <property type="entry name" value="N6_MTASE"/>
    <property type="match status" value="1"/>
</dbReference>
<dbReference type="InterPro" id="IPR029063">
    <property type="entry name" value="SAM-dependent_MTases_sf"/>
</dbReference>
<evidence type="ECO:0000256" key="1">
    <source>
        <dbReference type="ARBA" id="ARBA00022603"/>
    </source>
</evidence>
<dbReference type="AlphaFoldDB" id="A0A3D8H5K3"/>
<gene>
    <name evidence="5 8" type="primary">prmC</name>
    <name evidence="8" type="ORF">DXI23_04830</name>
</gene>
<feature type="domain" description="Release factor glutamine methyltransferase N-terminal" evidence="7">
    <location>
        <begin position="12"/>
        <end position="78"/>
    </location>
</feature>
<dbReference type="GO" id="GO:0102559">
    <property type="term" value="F:peptide chain release factor N(5)-glutamine methyltransferase activity"/>
    <property type="evidence" value="ECO:0007669"/>
    <property type="project" value="UniProtKB-EC"/>
</dbReference>
<comment type="function">
    <text evidence="5">Methylates the class 1 translation termination release factors RF1/PrfA and RF2/PrfB on the glutamine residue of the universally conserved GGQ motif.</text>
</comment>
<dbReference type="GO" id="GO:0032259">
    <property type="term" value="P:methylation"/>
    <property type="evidence" value="ECO:0007669"/>
    <property type="project" value="UniProtKB-KW"/>
</dbReference>
<evidence type="ECO:0000256" key="4">
    <source>
        <dbReference type="ARBA" id="ARBA00048391"/>
    </source>
</evidence>
<dbReference type="GO" id="GO:0003676">
    <property type="term" value="F:nucleic acid binding"/>
    <property type="evidence" value="ECO:0007669"/>
    <property type="project" value="InterPro"/>
</dbReference>
<feature type="binding site" evidence="5">
    <location>
        <begin position="187"/>
        <end position="190"/>
    </location>
    <ligand>
        <name>substrate</name>
    </ligand>
</feature>
<dbReference type="EMBL" id="QRDH01000002">
    <property type="protein sequence ID" value="RDU41649.1"/>
    <property type="molecule type" value="Genomic_DNA"/>
</dbReference>
<feature type="binding site" evidence="5">
    <location>
        <position position="145"/>
    </location>
    <ligand>
        <name>S-adenosyl-L-methionine</name>
        <dbReference type="ChEBI" id="CHEBI:59789"/>
    </ligand>
</feature>
<evidence type="ECO:0000256" key="5">
    <source>
        <dbReference type="HAMAP-Rule" id="MF_02126"/>
    </source>
</evidence>
<evidence type="ECO:0000313" key="8">
    <source>
        <dbReference type="EMBL" id="RDU41649.1"/>
    </source>
</evidence>
<keyword evidence="3 5" id="KW-0949">S-adenosyl-L-methionine</keyword>
<evidence type="ECO:0000313" key="9">
    <source>
        <dbReference type="Proteomes" id="UP000256431"/>
    </source>
</evidence>
<keyword evidence="9" id="KW-1185">Reference proteome</keyword>
<dbReference type="Pfam" id="PF17827">
    <property type="entry name" value="PrmC_N"/>
    <property type="match status" value="1"/>
</dbReference>
<comment type="caution">
    <text evidence="8">The sequence shown here is derived from an EMBL/GenBank/DDBJ whole genome shotgun (WGS) entry which is preliminary data.</text>
</comment>
<feature type="binding site" evidence="5">
    <location>
        <begin position="122"/>
        <end position="126"/>
    </location>
    <ligand>
        <name>S-adenosyl-L-methionine</name>
        <dbReference type="ChEBI" id="CHEBI:59789"/>
    </ligand>
</feature>
<dbReference type="Proteomes" id="UP000256431">
    <property type="component" value="Unassembled WGS sequence"/>
</dbReference>
<evidence type="ECO:0000259" key="7">
    <source>
        <dbReference type="Pfam" id="PF17827"/>
    </source>
</evidence>
<dbReference type="HAMAP" id="MF_02126">
    <property type="entry name" value="RF_methyltr_PrmC"/>
    <property type="match status" value="1"/>
</dbReference>
<dbReference type="SUPFAM" id="SSF53335">
    <property type="entry name" value="S-adenosyl-L-methionine-dependent methyltransferases"/>
    <property type="match status" value="1"/>
</dbReference>
<sequence>MTSKPSLTCEALLKEASSRIESDSPRLDAELLLSNITGLSRTSFRAWPEREVTNAHAEAFEALVQERVAGRPVAHLLGHQEFWSLPLKVSASTLIPRPDTECLVEVALALPLPPQASVLDLGTGTGAIALALASEHVGWRISACDAEPEAVALARENAVALGLNLSVVQSSWFLGLEPERFDLIVSNPPYIPDSDRHLEEGDVRFEPASALVSGSDGLDDLRLIISQAPDWLVEGGWLLVEHGFDQAEAVAQLFHTRGFKAVETRQDYGNRDRMTLGQWSSGA</sequence>
<evidence type="ECO:0000256" key="2">
    <source>
        <dbReference type="ARBA" id="ARBA00022679"/>
    </source>
</evidence>
<proteinExistence type="inferred from homology"/>
<accession>A0A3D8H5K3</accession>
<keyword evidence="1 5" id="KW-0489">Methyltransferase</keyword>
<feature type="binding site" evidence="5">
    <location>
        <position position="187"/>
    </location>
    <ligand>
        <name>S-adenosyl-L-methionine</name>
        <dbReference type="ChEBI" id="CHEBI:59789"/>
    </ligand>
</feature>
<dbReference type="PANTHER" id="PTHR18895:SF74">
    <property type="entry name" value="MTRF1L RELEASE FACTOR GLUTAMINE METHYLTRANSFERASE"/>
    <property type="match status" value="1"/>
</dbReference>
<dbReference type="InterPro" id="IPR019874">
    <property type="entry name" value="RF_methyltr_PrmC"/>
</dbReference>
<dbReference type="CDD" id="cd02440">
    <property type="entry name" value="AdoMet_MTases"/>
    <property type="match status" value="1"/>
</dbReference>
<dbReference type="InterPro" id="IPR040758">
    <property type="entry name" value="PrmC_N"/>
</dbReference>
<dbReference type="NCBIfam" id="TIGR03534">
    <property type="entry name" value="RF_mod_PrmC"/>
    <property type="match status" value="1"/>
</dbReference>
<protein>
    <recommendedName>
        <fullName evidence="5">Release factor glutamine methyltransferase</fullName>
        <shortName evidence="5">RF MTase</shortName>
        <ecNumber evidence="5">2.1.1.297</ecNumber>
    </recommendedName>
    <alternativeName>
        <fullName evidence="5">N5-glutamine methyltransferase PrmC</fullName>
    </alternativeName>
    <alternativeName>
        <fullName evidence="5">Protein-(glutamine-N5) MTase PrmC</fullName>
    </alternativeName>
    <alternativeName>
        <fullName evidence="5">Protein-glutamine N-methyltransferase PrmC</fullName>
    </alternativeName>
</protein>
<dbReference type="FunFam" id="3.40.50.150:FF:000053">
    <property type="entry name" value="Release factor glutamine methyltransferase"/>
    <property type="match status" value="1"/>
</dbReference>
<keyword evidence="2 5" id="KW-0808">Transferase</keyword>
<dbReference type="NCBIfam" id="TIGR00536">
    <property type="entry name" value="hemK_fam"/>
    <property type="match status" value="1"/>
</dbReference>
<dbReference type="Pfam" id="PF05175">
    <property type="entry name" value="MTS"/>
    <property type="match status" value="1"/>
</dbReference>
<evidence type="ECO:0000256" key="3">
    <source>
        <dbReference type="ARBA" id="ARBA00022691"/>
    </source>
</evidence>
<evidence type="ECO:0000259" key="6">
    <source>
        <dbReference type="Pfam" id="PF05175"/>
    </source>
</evidence>
<feature type="binding site" evidence="5">
    <location>
        <position position="172"/>
    </location>
    <ligand>
        <name>S-adenosyl-L-methionine</name>
        <dbReference type="ChEBI" id="CHEBI:59789"/>
    </ligand>
</feature>
<dbReference type="InterPro" id="IPR050320">
    <property type="entry name" value="N5-glutamine_MTase"/>
</dbReference>
<feature type="domain" description="Methyltransferase small" evidence="6">
    <location>
        <begin position="110"/>
        <end position="195"/>
    </location>
</feature>
<dbReference type="EC" id="2.1.1.297" evidence="5"/>
<comment type="similarity">
    <text evidence="5">Belongs to the protein N5-glutamine methyltransferase family. PrmC subfamily.</text>
</comment>
<dbReference type="InterPro" id="IPR002052">
    <property type="entry name" value="DNA_methylase_N6_adenine_CS"/>
</dbReference>
<dbReference type="Gene3D" id="1.10.8.10">
    <property type="entry name" value="DNA helicase RuvA subunit, C-terminal domain"/>
    <property type="match status" value="1"/>
</dbReference>